<proteinExistence type="predicted"/>
<keyword evidence="2" id="KW-1185">Reference proteome</keyword>
<sequence length="57" mass="6221">MGHEWIFDVLADLRAYAEQNDLPDIARKTEELIAVARDEIAGHAPAGDGDTPSGRMN</sequence>
<evidence type="ECO:0000313" key="1">
    <source>
        <dbReference type="EMBL" id="MBC2834270.1"/>
    </source>
</evidence>
<gene>
    <name evidence="1" type="ORF">H7F16_02050</name>
</gene>
<name>A0A842I2Y8_9RHOB</name>
<evidence type="ECO:0000313" key="2">
    <source>
        <dbReference type="Proteomes" id="UP000555411"/>
    </source>
</evidence>
<reference evidence="1 2" key="1">
    <citation type="journal article" date="2017" name="Int. J. Syst. Evol. Microbiol.">
        <title>Gemmobacter straminiformis sp. nov., isolated from an artificial fountain.</title>
        <authorList>
            <person name="Kang J.Y."/>
            <person name="Kim M.J."/>
            <person name="Chun J."/>
            <person name="Son K.P."/>
            <person name="Jahng K.Y."/>
        </authorList>
    </citation>
    <scope>NUCLEOTIDE SEQUENCE [LARGE SCALE GENOMIC DNA]</scope>
    <source>
        <strain evidence="1 2">CAM-8</strain>
    </source>
</reference>
<dbReference type="AlphaFoldDB" id="A0A842I2Y8"/>
<dbReference type="EMBL" id="JACLQD010000001">
    <property type="protein sequence ID" value="MBC2834270.1"/>
    <property type="molecule type" value="Genomic_DNA"/>
</dbReference>
<comment type="caution">
    <text evidence="1">The sequence shown here is derived from an EMBL/GenBank/DDBJ whole genome shotgun (WGS) entry which is preliminary data.</text>
</comment>
<protein>
    <submittedName>
        <fullName evidence="1">Uncharacterized protein</fullName>
    </submittedName>
</protein>
<accession>A0A842I2Y8</accession>
<dbReference type="RefSeq" id="WP_185795885.1">
    <property type="nucleotide sequence ID" value="NZ_JACLQD010000001.1"/>
</dbReference>
<organism evidence="1 2">
    <name type="scientific">Paragemmobacter straminiformis</name>
    <dbReference type="NCBI Taxonomy" id="2045119"/>
    <lineage>
        <taxon>Bacteria</taxon>
        <taxon>Pseudomonadati</taxon>
        <taxon>Pseudomonadota</taxon>
        <taxon>Alphaproteobacteria</taxon>
        <taxon>Rhodobacterales</taxon>
        <taxon>Paracoccaceae</taxon>
        <taxon>Paragemmobacter</taxon>
    </lineage>
</organism>
<dbReference type="Proteomes" id="UP000555411">
    <property type="component" value="Unassembled WGS sequence"/>
</dbReference>